<feature type="region of interest" description="Disordered" evidence="1">
    <location>
        <begin position="82"/>
        <end position="104"/>
    </location>
</feature>
<dbReference type="Proteomes" id="UP001159363">
    <property type="component" value="Chromosome 13"/>
</dbReference>
<name>A0ABQ9GAA2_9NEOP</name>
<reference evidence="2 3" key="1">
    <citation type="submission" date="2023-02" db="EMBL/GenBank/DDBJ databases">
        <title>LHISI_Scaffold_Assembly.</title>
        <authorList>
            <person name="Stuart O.P."/>
            <person name="Cleave R."/>
            <person name="Magrath M.J.L."/>
            <person name="Mikheyev A.S."/>
        </authorList>
    </citation>
    <scope>NUCLEOTIDE SEQUENCE [LARGE SCALE GENOMIC DNA]</scope>
    <source>
        <strain evidence="2">Daus_M_001</strain>
        <tissue evidence="2">Leg muscle</tissue>
    </source>
</reference>
<evidence type="ECO:0000313" key="2">
    <source>
        <dbReference type="EMBL" id="KAJ8869359.1"/>
    </source>
</evidence>
<sequence>MAGQLAVAASRRHYPAFPSRRSSKPGRPGHNADLVQFSTRVQPPPTPLPFTSQITWAVFTEAARRCCGRDTTHAPPLAVKIKDAAPDENLPERSPSQATRHVKPVSRDKIEFKHVWTEVAFTIGSEFIIHALDNSEPMAELQGNKKRIPCCQVCGNTGAAANEQTSEARLYKGLWSIAYSCNVGCVPAGLRGLGEEGVVSSLRETKGVETSLPSLVRGEGRMAGVGFIGRINVTRSPRTIQSKRQCLYARVGGTGYPPENPPTSDMVRKRFSCSTFGSDPTGTQTSFPHLGEGVGCAPARTRVREAGEAYWSGGEWRYAPPLSQGVVWGGGFTGNAALPSFYAAPEGETTADATSEHPHYVLAYHQGEPVFVPDDATWFPRGSPVSLAPLHSGAAPYSPHVAPIGSQDLAVKSRLNLSTPLQVRQFPQLVHWHVRLRSMCVIELSFMIGAQNSEYVPNRSDTAAERLVCSPLTNAIRVQFPAGSLRIFACRNRAGRCHWSAGFIGVLPYLASKDKEIPPIQLPVCYGAVEAEWLDCSPPNNANRVRSPAGLLPVFRKWESCWRCRWSVSFLGDLQFPRIQELLYTHLSSPASALITSMRRRRESRKSPRAGSRSCLFPSSRRAMGRWRDCRELGQEGAWYQRASPGLRPRQARGDLHRPEIGEKFRRQGPRTSGEGVTAS</sequence>
<gene>
    <name evidence="2" type="ORF">PR048_030934</name>
</gene>
<organism evidence="2 3">
    <name type="scientific">Dryococelus australis</name>
    <dbReference type="NCBI Taxonomy" id="614101"/>
    <lineage>
        <taxon>Eukaryota</taxon>
        <taxon>Metazoa</taxon>
        <taxon>Ecdysozoa</taxon>
        <taxon>Arthropoda</taxon>
        <taxon>Hexapoda</taxon>
        <taxon>Insecta</taxon>
        <taxon>Pterygota</taxon>
        <taxon>Neoptera</taxon>
        <taxon>Polyneoptera</taxon>
        <taxon>Phasmatodea</taxon>
        <taxon>Verophasmatodea</taxon>
        <taxon>Anareolatae</taxon>
        <taxon>Phasmatidae</taxon>
        <taxon>Eurycanthinae</taxon>
        <taxon>Dryococelus</taxon>
    </lineage>
</organism>
<feature type="compositionally biased region" description="Basic residues" evidence="1">
    <location>
        <begin position="598"/>
        <end position="608"/>
    </location>
</feature>
<feature type="region of interest" description="Disordered" evidence="1">
    <location>
        <begin position="597"/>
        <end position="616"/>
    </location>
</feature>
<protein>
    <submittedName>
        <fullName evidence="2">Uncharacterized protein</fullName>
    </submittedName>
</protein>
<dbReference type="EMBL" id="JARBHB010000014">
    <property type="protein sequence ID" value="KAJ8869359.1"/>
    <property type="molecule type" value="Genomic_DNA"/>
</dbReference>
<accession>A0ABQ9GAA2</accession>
<evidence type="ECO:0000313" key="3">
    <source>
        <dbReference type="Proteomes" id="UP001159363"/>
    </source>
</evidence>
<keyword evidence="3" id="KW-1185">Reference proteome</keyword>
<feature type="region of interest" description="Disordered" evidence="1">
    <location>
        <begin position="1"/>
        <end position="32"/>
    </location>
</feature>
<feature type="region of interest" description="Disordered" evidence="1">
    <location>
        <begin position="641"/>
        <end position="680"/>
    </location>
</feature>
<feature type="compositionally biased region" description="Basic and acidic residues" evidence="1">
    <location>
        <begin position="652"/>
        <end position="666"/>
    </location>
</feature>
<comment type="caution">
    <text evidence="2">The sequence shown here is derived from an EMBL/GenBank/DDBJ whole genome shotgun (WGS) entry which is preliminary data.</text>
</comment>
<evidence type="ECO:0000256" key="1">
    <source>
        <dbReference type="SAM" id="MobiDB-lite"/>
    </source>
</evidence>
<proteinExistence type="predicted"/>